<dbReference type="EMBL" id="FOBS01000011">
    <property type="protein sequence ID" value="SEM35034.1"/>
    <property type="molecule type" value="Genomic_DNA"/>
</dbReference>
<gene>
    <name evidence="3" type="ORF">SAMN04489760_11160</name>
</gene>
<evidence type="ECO:0000259" key="2">
    <source>
        <dbReference type="Pfam" id="PF13598"/>
    </source>
</evidence>
<dbReference type="InterPro" id="IPR037291">
    <property type="entry name" value="DUF4139"/>
</dbReference>
<protein>
    <recommendedName>
        <fullName evidence="2">DUF4139 domain-containing protein</fullName>
    </recommendedName>
</protein>
<dbReference type="STRING" id="43775.SAMN04489760_11160"/>
<dbReference type="AlphaFoldDB" id="A0A1H7XN33"/>
<dbReference type="InterPro" id="IPR011935">
    <property type="entry name" value="CHP02231"/>
</dbReference>
<feature type="coiled-coil region" evidence="1">
    <location>
        <begin position="164"/>
        <end position="191"/>
    </location>
</feature>
<keyword evidence="4" id="KW-1185">Reference proteome</keyword>
<dbReference type="OrthoDB" id="5449693at2"/>
<feature type="coiled-coil region" evidence="1">
    <location>
        <begin position="101"/>
        <end position="128"/>
    </location>
</feature>
<dbReference type="PANTHER" id="PTHR31005:SF8">
    <property type="entry name" value="DUF4139 DOMAIN-CONTAINING PROTEIN"/>
    <property type="match status" value="1"/>
</dbReference>
<dbReference type="RefSeq" id="WP_093883402.1">
    <property type="nucleotide sequence ID" value="NZ_FOBS01000011.1"/>
</dbReference>
<feature type="domain" description="DUF4139" evidence="2">
    <location>
        <begin position="214"/>
        <end position="502"/>
    </location>
</feature>
<evidence type="ECO:0000313" key="3">
    <source>
        <dbReference type="EMBL" id="SEM35034.1"/>
    </source>
</evidence>
<dbReference type="PANTHER" id="PTHR31005">
    <property type="entry name" value="DUF4139 DOMAIN-CONTAINING PROTEIN"/>
    <property type="match status" value="1"/>
</dbReference>
<keyword evidence="1" id="KW-0175">Coiled coil</keyword>
<name>A0A1H7XN33_9BACT</name>
<evidence type="ECO:0000256" key="1">
    <source>
        <dbReference type="SAM" id="Coils"/>
    </source>
</evidence>
<reference evidence="3 4" key="1">
    <citation type="submission" date="2016-10" db="EMBL/GenBank/DDBJ databases">
        <authorList>
            <person name="de Groot N.N."/>
        </authorList>
    </citation>
    <scope>NUCLEOTIDE SEQUENCE [LARGE SCALE GENOMIC DNA]</scope>
    <source>
        <strain evidence="3 4">DSM 8423</strain>
    </source>
</reference>
<evidence type="ECO:0000313" key="4">
    <source>
        <dbReference type="Proteomes" id="UP000198744"/>
    </source>
</evidence>
<accession>A0A1H7XN33</accession>
<sequence length="512" mass="57651">MKNIGTFVAPLSALALITLFFPFLRVFAAPVDVTLFPQSAQVMEISRVPVHFEGMGRGTVQLILPGRVSPEDLKIFLDEDPDLKISNLSWRILPSRRSAQSEAQSKQLRNLMEERKRLSAVIKGLETEIAFWQSQTKAKTKTLKDAMNLSAAISRSTKKAWQEKMNLEGECEKLDLRIKNLSEELKKTSTEDNAEREVTLSLTGLNPEKKNLSLKYSYTLANCGWSPLYRLEGRSLQGRVDFSWDAEVWQNSTQDWNGVKLSLASQPVVPSTLTTREKSTEWKIEAPKTVKRKSSGKVEQADSASIPTQNPVAPFKRFLGQRSLPKGQKQIIPVENATWPATFTPLLRPFSQRSSLIGAAVISPLPLQIPLNSALFLLDGVLVGRYDFDFYGQEKKLFFGSDPSIFAEIKMLSKPQDVTVIEGEKQVWDWHWQTVVKNEGSREVKVRIEEPVPQIRDRRIKSEVRGEPEVLTEASGVGSRDLELKPGGSRTLETSVHIEAPRDLHVEMSWTP</sequence>
<organism evidence="3 4">
    <name type="scientific">Syntrophus gentianae</name>
    <dbReference type="NCBI Taxonomy" id="43775"/>
    <lineage>
        <taxon>Bacteria</taxon>
        <taxon>Pseudomonadati</taxon>
        <taxon>Thermodesulfobacteriota</taxon>
        <taxon>Syntrophia</taxon>
        <taxon>Syntrophales</taxon>
        <taxon>Syntrophaceae</taxon>
        <taxon>Syntrophus</taxon>
    </lineage>
</organism>
<dbReference type="Pfam" id="PF13598">
    <property type="entry name" value="DUF4139"/>
    <property type="match status" value="1"/>
</dbReference>
<dbReference type="Proteomes" id="UP000198744">
    <property type="component" value="Unassembled WGS sequence"/>
</dbReference>
<proteinExistence type="predicted"/>